<dbReference type="EMBL" id="JAWRVI010000006">
    <property type="protein sequence ID" value="KAK4093106.1"/>
    <property type="molecule type" value="Genomic_DNA"/>
</dbReference>
<dbReference type="InterPro" id="IPR017853">
    <property type="entry name" value="GH"/>
</dbReference>
<dbReference type="Gene3D" id="3.20.20.80">
    <property type="entry name" value="Glycosidases"/>
    <property type="match status" value="1"/>
</dbReference>
<keyword evidence="5" id="KW-1185">Reference proteome</keyword>
<protein>
    <submittedName>
        <fullName evidence="4">CAZyme family GH13</fullName>
    </submittedName>
</protein>
<dbReference type="InterPro" id="IPR013780">
    <property type="entry name" value="Glyco_hydro_b"/>
</dbReference>
<dbReference type="InterPro" id="IPR045857">
    <property type="entry name" value="O16G_dom_2"/>
</dbReference>
<dbReference type="SMART" id="SM00642">
    <property type="entry name" value="Aamy"/>
    <property type="match status" value="1"/>
</dbReference>
<dbReference type="Proteomes" id="UP001287286">
    <property type="component" value="Unassembled WGS sequence"/>
</dbReference>
<dbReference type="SUPFAM" id="SSF51445">
    <property type="entry name" value="(Trans)glycosidases"/>
    <property type="match status" value="1"/>
</dbReference>
<dbReference type="Pfam" id="PF00128">
    <property type="entry name" value="Alpha-amylase"/>
    <property type="match status" value="1"/>
</dbReference>
<dbReference type="Gene3D" id="3.90.400.10">
    <property type="entry name" value="Oligo-1,6-glucosidase, Domain 2"/>
    <property type="match status" value="1"/>
</dbReference>
<proteinExistence type="inferred from homology"/>
<dbReference type="PANTHER" id="PTHR10357:SF232">
    <property type="entry name" value="GLYCOSYL HYDROLASE FAMILY 13 CATALYTIC DOMAIN-CONTAINING PROTEIN"/>
    <property type="match status" value="1"/>
</dbReference>
<evidence type="ECO:0000313" key="5">
    <source>
        <dbReference type="Proteomes" id="UP001287286"/>
    </source>
</evidence>
<accession>A0ABR0CAY6</accession>
<reference evidence="4 5" key="1">
    <citation type="journal article" date="2024" name="Microbiol. Resour. Announc.">
        <title>Genome annotations for the ascomycete fungi Trichoderma harzianum, Trichoderma aggressivum, and Purpureocillium lilacinum.</title>
        <authorList>
            <person name="Beijen E.P.W."/>
            <person name="Ohm R.A."/>
        </authorList>
    </citation>
    <scope>NUCLEOTIDE SEQUENCE [LARGE SCALE GENOMIC DNA]</scope>
    <source>
        <strain evidence="4 5">CBS 150709</strain>
    </source>
</reference>
<dbReference type="PANTHER" id="PTHR10357">
    <property type="entry name" value="ALPHA-AMYLASE FAMILY MEMBER"/>
    <property type="match status" value="1"/>
</dbReference>
<dbReference type="Gene3D" id="2.60.40.1180">
    <property type="entry name" value="Golgi alpha-mannosidase II"/>
    <property type="match status" value="1"/>
</dbReference>
<dbReference type="SUPFAM" id="SSF51011">
    <property type="entry name" value="Glycosyl hydrolase domain"/>
    <property type="match status" value="1"/>
</dbReference>
<gene>
    <name evidence="4" type="ORF">Purlil1_2263</name>
</gene>
<name>A0ABR0CAY6_PURLI</name>
<comment type="similarity">
    <text evidence="1">Belongs to the glycosyl hydrolase 13 family.</text>
</comment>
<comment type="caution">
    <text evidence="4">The sequence shown here is derived from an EMBL/GenBank/DDBJ whole genome shotgun (WGS) entry which is preliminary data.</text>
</comment>
<evidence type="ECO:0000256" key="2">
    <source>
        <dbReference type="ARBA" id="ARBA00026248"/>
    </source>
</evidence>
<dbReference type="CDD" id="cd11333">
    <property type="entry name" value="AmyAc_SI_OligoGlu_DGase"/>
    <property type="match status" value="1"/>
</dbReference>
<sequence>MVGPLSPTTWGRWVLDKDTCLVVLERITTLCPAPFGFYSVQPLEYLAVLSVSRHPKPKFSSTMTVGPSASPKGVFANGPQRRSWWKEASVYQIYPASFCDANGDGFGDIPGVVSKLDYLKALGVDVVWLCPVYESPQVDMGYDISDYRSIHGPYGSMDDVETLIDGLHQRGMKLIMDLVVNHTSDQHEWFQESKSSKDNPKREWYVWKRPRIDDQGNRHPPNNWASIFGGSAWSYDEHTGEYYLRLFAREQPDLNWENPAVVRKVHDVMDFWLSKGVDGFRMDVINLISKTPGFPDAPITIPHDEFQPAHIHYAYGPRLHEFLRGLRRILDKYDAFSVGEMPWVDDERDVIRAVAADRMELNMIFQMDIVSIDYGPEGKFSPKPWTLPSLKAIVEKWQTYMYNNNGWNALFLENHDQSRSVSRFTPHRPTSRKYAATMLATFIGLQAGTLFIYQGQELGMANLPESWPTEEYKDVETQTLYQLTLDKLAGDDVAMNQLLGEIRLKARDHSRSPVQWDSTKNGGFTAGVPWMRVNDDYSGCNAEQQASDQTSVLSYWRQVLKIRKLYLDIAVYGSFDMVDREHHAVICYRRTGETGRATVVANFTDHEQSWVPPQDIVSCLKDGIPLLANYDRPAQLSGDTLLLRPFEAFVSLETETMARPELLQEHKVGLLPQVVAIDAHSL</sequence>
<organism evidence="4 5">
    <name type="scientific">Purpureocillium lilacinum</name>
    <name type="common">Paecilomyces lilacinus</name>
    <dbReference type="NCBI Taxonomy" id="33203"/>
    <lineage>
        <taxon>Eukaryota</taxon>
        <taxon>Fungi</taxon>
        <taxon>Dikarya</taxon>
        <taxon>Ascomycota</taxon>
        <taxon>Pezizomycotina</taxon>
        <taxon>Sordariomycetes</taxon>
        <taxon>Hypocreomycetidae</taxon>
        <taxon>Hypocreales</taxon>
        <taxon>Ophiocordycipitaceae</taxon>
        <taxon>Purpureocillium</taxon>
    </lineage>
</organism>
<dbReference type="InterPro" id="IPR006047">
    <property type="entry name" value="GH13_cat_dom"/>
</dbReference>
<keyword evidence="2" id="KW-0462">Maltose metabolism</keyword>
<feature type="domain" description="Glycosyl hydrolase family 13 catalytic" evidence="3">
    <location>
        <begin position="92"/>
        <end position="511"/>
    </location>
</feature>
<evidence type="ECO:0000313" key="4">
    <source>
        <dbReference type="EMBL" id="KAK4093106.1"/>
    </source>
</evidence>
<evidence type="ECO:0000256" key="1">
    <source>
        <dbReference type="ARBA" id="ARBA00008061"/>
    </source>
</evidence>
<evidence type="ECO:0000259" key="3">
    <source>
        <dbReference type="SMART" id="SM00642"/>
    </source>
</evidence>